<dbReference type="AlphaFoldDB" id="A0A411YYT5"/>
<dbReference type="Proteomes" id="UP000284547">
    <property type="component" value="Unassembled WGS sequence"/>
</dbReference>
<dbReference type="EMBL" id="QWEY01000011">
    <property type="protein sequence ID" value="RGP35899.1"/>
    <property type="molecule type" value="Genomic_DNA"/>
</dbReference>
<evidence type="ECO:0000313" key="1">
    <source>
        <dbReference type="EMBL" id="RGP35899.1"/>
    </source>
</evidence>
<gene>
    <name evidence="1" type="ORF">D1012_17715</name>
</gene>
<keyword evidence="2" id="KW-1185">Reference proteome</keyword>
<proteinExistence type="predicted"/>
<evidence type="ECO:0000313" key="2">
    <source>
        <dbReference type="Proteomes" id="UP000284547"/>
    </source>
</evidence>
<organism evidence="1 2">
    <name type="scientific">Pseudotabrizicola alkalilacus</name>
    <dbReference type="NCBI Taxonomy" id="2305252"/>
    <lineage>
        <taxon>Bacteria</taxon>
        <taxon>Pseudomonadati</taxon>
        <taxon>Pseudomonadota</taxon>
        <taxon>Alphaproteobacteria</taxon>
        <taxon>Rhodobacterales</taxon>
        <taxon>Paracoccaceae</taxon>
        <taxon>Pseudotabrizicola</taxon>
    </lineage>
</organism>
<name>A0A411YYT5_9RHOB</name>
<sequence>MTETMKTGLRGFALLVLLCAASAVLLFQITSQSRGRLATEIAALETLGQREAQLMQRLMVLQPGGRSGATTLPEDAIWPQESLSAVERAIQDVVLLASQQSGLTVISFGGLGGDARCIIPCSTYELELTGGHSEVVAFLGAVEAIRPALSTRQVWMRQLPPDGSTTSAPINLRLTLWALAPEIVNGQAE</sequence>
<reference evidence="1 2" key="1">
    <citation type="submission" date="2018-08" db="EMBL/GenBank/DDBJ databases">
        <title>Flavobacterium tibetense sp. nov., isolated from a wetland YonghuCo on Tibetan Plateau.</title>
        <authorList>
            <person name="Phurbu D."/>
            <person name="Lu H."/>
            <person name="Xing P."/>
        </authorList>
    </citation>
    <scope>NUCLEOTIDE SEQUENCE [LARGE SCALE GENOMIC DNA]</scope>
    <source>
        <strain evidence="1 2">DJC</strain>
    </source>
</reference>
<comment type="caution">
    <text evidence="1">The sequence shown here is derived from an EMBL/GenBank/DDBJ whole genome shotgun (WGS) entry which is preliminary data.</text>
</comment>
<dbReference type="RefSeq" id="WP_118155407.1">
    <property type="nucleotide sequence ID" value="NZ_QWEY01000011.1"/>
</dbReference>
<protein>
    <submittedName>
        <fullName evidence="1">Uncharacterized protein</fullName>
    </submittedName>
</protein>
<dbReference type="OrthoDB" id="9894437at2"/>
<accession>A0A411YYT5</accession>